<dbReference type="OMA" id="HYMNGSG"/>
<feature type="active site" evidence="5">
    <location>
        <position position="352"/>
    </location>
</feature>
<evidence type="ECO:0000256" key="3">
    <source>
        <dbReference type="ARBA" id="ARBA00022833"/>
    </source>
</evidence>
<evidence type="ECO:0000256" key="2">
    <source>
        <dbReference type="ARBA" id="ARBA00022801"/>
    </source>
</evidence>
<feature type="binding site" evidence="5">
    <location>
        <position position="361"/>
    </location>
    <ligand>
        <name>Zn(2+)</name>
        <dbReference type="ChEBI" id="CHEBI:29105"/>
        <note>catalytic</note>
    </ligand>
</feature>
<feature type="domain" description="Peptidase M12B" evidence="6">
    <location>
        <begin position="196"/>
        <end position="420"/>
    </location>
</feature>
<keyword evidence="2" id="KW-0378">Hydrolase</keyword>
<evidence type="ECO:0000256" key="4">
    <source>
        <dbReference type="ARBA" id="ARBA00023049"/>
    </source>
</evidence>
<evidence type="ECO:0000256" key="5">
    <source>
        <dbReference type="PROSITE-ProRule" id="PRU00276"/>
    </source>
</evidence>
<evidence type="ECO:0000256" key="1">
    <source>
        <dbReference type="ARBA" id="ARBA00022670"/>
    </source>
</evidence>
<sequence>MLEGVVSSRLNLIAYLQLLCSPYTSLGSPVTTVVFPEIIAERSDSGQLLVAIRSGQTLTLRKASVFLERLEVATLEDNRRTFHYMNGSGMERNLYHDPQAGAAVMLKRARGLRLVGILSPTERIQPSPTSQYHPRGSIKHEILPLEQRKSDNEISLEARLEGLGQYSRSTKSDILNKTENKVLEARSRSSPYPVIATCETRIAVDSAFFRSFCYNKEELLEYLAVLVAFTNLKFSTFLDTTLRLQMIVTGVVIFQNSEESFIKKPWNDTSVMLSDTLTNLNSYVNGNNIFRYDDVVVLITGLDLAASYGANRAPGKSIAGYAHIGTACTRNKAGIVEDVPRTFSSAHTMAHEIAHLIGSVHDGSTNSHSNVNMALCPASENKIMSPTAGTYKRQEFSYCSTVQVAQFILIGKGKCLQDNIATQHTTRLTFTNVNKTRPSLDEFCRRHYTEYSGTRYTESGINRLSLENCMITCTWPTKPGHVIINDAPDGTSCSKSAPHLICINGKCTHIEDVQTFGDDVKYSVDYLR</sequence>
<dbReference type="VEuPathDB" id="VectorBase:LOC119172125"/>
<dbReference type="Gene3D" id="3.40.390.10">
    <property type="entry name" value="Collagenase (Catalytic Domain)"/>
    <property type="match status" value="1"/>
</dbReference>
<dbReference type="PANTHER" id="PTHR11905">
    <property type="entry name" value="ADAM A DISINTEGRIN AND METALLOPROTEASE DOMAIN"/>
    <property type="match status" value="1"/>
</dbReference>
<dbReference type="PANTHER" id="PTHR11905:SF159">
    <property type="entry name" value="ADAM METALLOPROTEASE"/>
    <property type="match status" value="1"/>
</dbReference>
<dbReference type="GO" id="GO:0006509">
    <property type="term" value="P:membrane protein ectodomain proteolysis"/>
    <property type="evidence" value="ECO:0007669"/>
    <property type="project" value="TreeGrafter"/>
</dbReference>
<protein>
    <submittedName>
        <fullName evidence="7">Putative secreted metalloprotease salivary gland overexpressed</fullName>
    </submittedName>
</protein>
<dbReference type="SUPFAM" id="SSF55486">
    <property type="entry name" value="Metalloproteases ('zincins'), catalytic domain"/>
    <property type="match status" value="1"/>
</dbReference>
<dbReference type="OrthoDB" id="6508986at2759"/>
<keyword evidence="1 7" id="KW-0645">Protease</keyword>
<dbReference type="GO" id="GO:0046872">
    <property type="term" value="F:metal ion binding"/>
    <property type="evidence" value="ECO:0007669"/>
    <property type="project" value="UniProtKB-KW"/>
</dbReference>
<organism evidence="7">
    <name type="scientific">Rhipicephalus microplus</name>
    <name type="common">Cattle tick</name>
    <name type="synonym">Boophilus microplus</name>
    <dbReference type="NCBI Taxonomy" id="6941"/>
    <lineage>
        <taxon>Eukaryota</taxon>
        <taxon>Metazoa</taxon>
        <taxon>Ecdysozoa</taxon>
        <taxon>Arthropoda</taxon>
        <taxon>Chelicerata</taxon>
        <taxon>Arachnida</taxon>
        <taxon>Acari</taxon>
        <taxon>Parasitiformes</taxon>
        <taxon>Ixodida</taxon>
        <taxon>Ixodoidea</taxon>
        <taxon>Ixodidae</taxon>
        <taxon>Rhipicephalinae</taxon>
        <taxon>Rhipicephalus</taxon>
        <taxon>Boophilus</taxon>
    </lineage>
</organism>
<dbReference type="InterPro" id="IPR024079">
    <property type="entry name" value="MetalloPept_cat_dom_sf"/>
</dbReference>
<dbReference type="Pfam" id="PF13688">
    <property type="entry name" value="Reprolysin_5"/>
    <property type="match status" value="1"/>
</dbReference>
<keyword evidence="5" id="KW-0479">Metal-binding</keyword>
<dbReference type="AlphaFoldDB" id="A0A6M2D5J8"/>
<dbReference type="KEGG" id="rmp:119172125"/>
<proteinExistence type="predicted"/>
<evidence type="ECO:0000313" key="7">
    <source>
        <dbReference type="EMBL" id="NOV41040.1"/>
    </source>
</evidence>
<dbReference type="InterPro" id="IPR001590">
    <property type="entry name" value="Peptidase_M12B"/>
</dbReference>
<keyword evidence="3 5" id="KW-0862">Zinc</keyword>
<dbReference type="EMBL" id="GHWJ01008303">
    <property type="protein sequence ID" value="NOV41040.1"/>
    <property type="molecule type" value="Transcribed_RNA"/>
</dbReference>
<name>A0A6M2D5J8_RHIMP</name>
<comment type="caution">
    <text evidence="5">Lacks conserved residue(s) required for the propagation of feature annotation.</text>
</comment>
<dbReference type="RefSeq" id="XP_037279023.1">
    <property type="nucleotide sequence ID" value="XM_037423126.1"/>
</dbReference>
<evidence type="ECO:0000259" key="6">
    <source>
        <dbReference type="PROSITE" id="PS50215"/>
    </source>
</evidence>
<dbReference type="PROSITE" id="PS50215">
    <property type="entry name" value="ADAM_MEPRO"/>
    <property type="match status" value="1"/>
</dbReference>
<keyword evidence="4 7" id="KW-0482">Metalloprotease</keyword>
<dbReference type="GO" id="GO:0004222">
    <property type="term" value="F:metalloendopeptidase activity"/>
    <property type="evidence" value="ECO:0007669"/>
    <property type="project" value="InterPro"/>
</dbReference>
<reference evidence="7" key="1">
    <citation type="submission" date="2019-09" db="EMBL/GenBank/DDBJ databases">
        <title>Organ-specific transcriptomic study of the physiology of the cattle tick, Rhipicephalus microplus.</title>
        <authorList>
            <person name="Tirloni L."/>
            <person name="Braz G."/>
            <person name="Gandara A.C.P."/>
            <person name="Sabadin G.A."/>
            <person name="da Silva R.M."/>
            <person name="Guizzo M.G."/>
            <person name="Machado J.A."/>
            <person name="Costa E.P."/>
            <person name="Gomes H.F."/>
            <person name="Moraes J."/>
            <person name="Mota M.B.S."/>
            <person name="Mesquita R.D."/>
            <person name="Alvarenga P.H."/>
            <person name="Alves F."/>
            <person name="Seixas A."/>
            <person name="da Fonseca R.N."/>
            <person name="Fogaca A."/>
            <person name="Logullo C."/>
            <person name="Tanaka A."/>
            <person name="Daffre S."/>
            <person name="Termignoni C."/>
            <person name="Vaz I.S.Jr."/>
            <person name="Oliveira P.L."/>
            <person name="Ribeiro J.M."/>
        </authorList>
    </citation>
    <scope>NUCLEOTIDE SEQUENCE</scope>
    <source>
        <strain evidence="7">Porto Alegre</strain>
    </source>
</reference>
<feature type="binding site" evidence="5">
    <location>
        <position position="355"/>
    </location>
    <ligand>
        <name>Zn(2+)</name>
        <dbReference type="ChEBI" id="CHEBI:29105"/>
        <note>catalytic</note>
    </ligand>
</feature>
<feature type="binding site" evidence="5">
    <location>
        <position position="351"/>
    </location>
    <ligand>
        <name>Zn(2+)</name>
        <dbReference type="ChEBI" id="CHEBI:29105"/>
        <note>catalytic</note>
    </ligand>
</feature>
<accession>A0A6M2D5J8</accession>